<keyword evidence="4" id="KW-0812">Transmembrane</keyword>
<sequence length="386" mass="43099">MVINHQKSLIIVQSNTINIAPSELFFLNLTHHPYTSLNQNLYTHNQQLMKRFLAFSQKILLLVITILVLAGCGKKEKIKIGYLYPSEQFPRFIKEGNFITERLRQLGVEPIVMSGEDNDAIQIQNGIKMLDKGVDMLIIAALNGATIAPLVREAHSRGVPVMAYNRLISNVEYDVFFTGNNEEIGRIFCDIALTRKPTGNYVILAGDRFDRNGVELKAAIDTILAPHVAKGDINIIYESYIENWNREIAAKEIDQVISSFGTDIDVILAGSDPMADGVIETLDKYGMTGKVVLLGQDADIYAVKHILNDKQTATVYHPYKTLGYKAAELAVDIVNKKNIKSQINATTFNGLVDIPTVQVKSVVITKENVEKELIEVGEYSWDQLND</sequence>
<dbReference type="PANTHER" id="PTHR30036:SF1">
    <property type="entry name" value="D-XYLOSE-BINDING PERIPLASMIC PROTEIN"/>
    <property type="match status" value="1"/>
</dbReference>
<dbReference type="InterPro" id="IPR025997">
    <property type="entry name" value="SBP_2_dom"/>
</dbReference>
<evidence type="ECO:0000256" key="3">
    <source>
        <dbReference type="ARBA" id="ARBA00022729"/>
    </source>
</evidence>
<feature type="domain" description="Periplasmic binding protein" evidence="5">
    <location>
        <begin position="81"/>
        <end position="337"/>
    </location>
</feature>
<dbReference type="InterPro" id="IPR050555">
    <property type="entry name" value="Bact_Solute-Bind_Prot2"/>
</dbReference>
<evidence type="ECO:0000313" key="7">
    <source>
        <dbReference type="Proteomes" id="UP000249239"/>
    </source>
</evidence>
<evidence type="ECO:0000259" key="5">
    <source>
        <dbReference type="Pfam" id="PF13407"/>
    </source>
</evidence>
<dbReference type="GO" id="GO:0030246">
    <property type="term" value="F:carbohydrate binding"/>
    <property type="evidence" value="ECO:0007669"/>
    <property type="project" value="TreeGrafter"/>
</dbReference>
<evidence type="ECO:0000256" key="1">
    <source>
        <dbReference type="ARBA" id="ARBA00004196"/>
    </source>
</evidence>
<keyword evidence="7" id="KW-1185">Reference proteome</keyword>
<name>A0A2W7N7K4_9BACT</name>
<dbReference type="Gene3D" id="3.40.50.2300">
    <property type="match status" value="2"/>
</dbReference>
<dbReference type="Pfam" id="PF13407">
    <property type="entry name" value="Peripla_BP_4"/>
    <property type="match status" value="1"/>
</dbReference>
<keyword evidence="3" id="KW-0732">Signal</keyword>
<proteinExistence type="inferred from homology"/>
<evidence type="ECO:0000256" key="4">
    <source>
        <dbReference type="SAM" id="Phobius"/>
    </source>
</evidence>
<feature type="transmembrane region" description="Helical" evidence="4">
    <location>
        <begin position="52"/>
        <end position="72"/>
    </location>
</feature>
<organism evidence="6 7">
    <name type="scientific">Breznakibacter xylanolyticus</name>
    <dbReference type="NCBI Taxonomy" id="990"/>
    <lineage>
        <taxon>Bacteria</taxon>
        <taxon>Pseudomonadati</taxon>
        <taxon>Bacteroidota</taxon>
        <taxon>Bacteroidia</taxon>
        <taxon>Marinilabiliales</taxon>
        <taxon>Marinilabiliaceae</taxon>
        <taxon>Breznakibacter</taxon>
    </lineage>
</organism>
<accession>A0A2W7N7K4</accession>
<dbReference type="PANTHER" id="PTHR30036">
    <property type="entry name" value="D-XYLOSE-BINDING PERIPLASMIC PROTEIN"/>
    <property type="match status" value="1"/>
</dbReference>
<comment type="caution">
    <text evidence="6">The sequence shown here is derived from an EMBL/GenBank/DDBJ whole genome shotgun (WGS) entry which is preliminary data.</text>
</comment>
<dbReference type="GO" id="GO:0030288">
    <property type="term" value="C:outer membrane-bounded periplasmic space"/>
    <property type="evidence" value="ECO:0007669"/>
    <property type="project" value="TreeGrafter"/>
</dbReference>
<protein>
    <submittedName>
        <fullName evidence="6">D-xylose transport system substrate-binding protein</fullName>
    </submittedName>
</protein>
<gene>
    <name evidence="6" type="ORF">LX69_02809</name>
</gene>
<dbReference type="InterPro" id="IPR028082">
    <property type="entry name" value="Peripla_BP_I"/>
</dbReference>
<comment type="subcellular location">
    <subcellularLocation>
        <location evidence="1">Cell envelope</location>
    </subcellularLocation>
</comment>
<keyword evidence="4" id="KW-0472">Membrane</keyword>
<keyword evidence="4" id="KW-1133">Transmembrane helix</keyword>
<dbReference type="AlphaFoldDB" id="A0A2W7N7K4"/>
<evidence type="ECO:0000313" key="6">
    <source>
        <dbReference type="EMBL" id="PZX12854.1"/>
    </source>
</evidence>
<evidence type="ECO:0000256" key="2">
    <source>
        <dbReference type="ARBA" id="ARBA00007639"/>
    </source>
</evidence>
<reference evidence="6 7" key="1">
    <citation type="submission" date="2018-06" db="EMBL/GenBank/DDBJ databases">
        <title>Genomic Encyclopedia of Archaeal and Bacterial Type Strains, Phase II (KMG-II): from individual species to whole genera.</title>
        <authorList>
            <person name="Goeker M."/>
        </authorList>
    </citation>
    <scope>NUCLEOTIDE SEQUENCE [LARGE SCALE GENOMIC DNA]</scope>
    <source>
        <strain evidence="6 7">DSM 6779</strain>
    </source>
</reference>
<dbReference type="SUPFAM" id="SSF53822">
    <property type="entry name" value="Periplasmic binding protein-like I"/>
    <property type="match status" value="1"/>
</dbReference>
<dbReference type="EMBL" id="QKZK01000029">
    <property type="protein sequence ID" value="PZX12854.1"/>
    <property type="molecule type" value="Genomic_DNA"/>
</dbReference>
<comment type="similarity">
    <text evidence="2">Belongs to the bacterial solute-binding protein 2 family.</text>
</comment>
<dbReference type="Proteomes" id="UP000249239">
    <property type="component" value="Unassembled WGS sequence"/>
</dbReference>
<dbReference type="OrthoDB" id="358279at2"/>